<feature type="region of interest" description="Disordered" evidence="1">
    <location>
        <begin position="48"/>
        <end position="67"/>
    </location>
</feature>
<name>A0A444Z985_ARAHY</name>
<proteinExistence type="predicted"/>
<gene>
    <name evidence="2" type="ORF">Ahy_B05g079215</name>
</gene>
<evidence type="ECO:0000313" key="2">
    <source>
        <dbReference type="EMBL" id="RYR10737.1"/>
    </source>
</evidence>
<dbReference type="AlphaFoldDB" id="A0A444Z985"/>
<organism evidence="2 3">
    <name type="scientific">Arachis hypogaea</name>
    <name type="common">Peanut</name>
    <dbReference type="NCBI Taxonomy" id="3818"/>
    <lineage>
        <taxon>Eukaryota</taxon>
        <taxon>Viridiplantae</taxon>
        <taxon>Streptophyta</taxon>
        <taxon>Embryophyta</taxon>
        <taxon>Tracheophyta</taxon>
        <taxon>Spermatophyta</taxon>
        <taxon>Magnoliopsida</taxon>
        <taxon>eudicotyledons</taxon>
        <taxon>Gunneridae</taxon>
        <taxon>Pentapetalae</taxon>
        <taxon>rosids</taxon>
        <taxon>fabids</taxon>
        <taxon>Fabales</taxon>
        <taxon>Fabaceae</taxon>
        <taxon>Papilionoideae</taxon>
        <taxon>50 kb inversion clade</taxon>
        <taxon>dalbergioids sensu lato</taxon>
        <taxon>Dalbergieae</taxon>
        <taxon>Pterocarpus clade</taxon>
        <taxon>Arachis</taxon>
    </lineage>
</organism>
<dbReference type="PANTHER" id="PTHR35111:SF1">
    <property type="entry name" value="OS04G0115900 PROTEIN"/>
    <property type="match status" value="1"/>
</dbReference>
<accession>A0A444Z985</accession>
<protein>
    <submittedName>
        <fullName evidence="2">Uncharacterized protein</fullName>
    </submittedName>
</protein>
<feature type="region of interest" description="Disordered" evidence="1">
    <location>
        <begin position="85"/>
        <end position="104"/>
    </location>
</feature>
<dbReference type="PANTHER" id="PTHR35111">
    <property type="entry name" value="F10A5.9-RELATED"/>
    <property type="match status" value="1"/>
</dbReference>
<evidence type="ECO:0000313" key="3">
    <source>
        <dbReference type="Proteomes" id="UP000289738"/>
    </source>
</evidence>
<feature type="region of interest" description="Disordered" evidence="1">
    <location>
        <begin position="1"/>
        <end position="23"/>
    </location>
</feature>
<feature type="compositionally biased region" description="Polar residues" evidence="1">
    <location>
        <begin position="14"/>
        <end position="23"/>
    </location>
</feature>
<evidence type="ECO:0000256" key="1">
    <source>
        <dbReference type="SAM" id="MobiDB-lite"/>
    </source>
</evidence>
<keyword evidence="3" id="KW-1185">Reference proteome</keyword>
<feature type="compositionally biased region" description="Basic and acidic residues" evidence="1">
    <location>
        <begin position="85"/>
        <end position="95"/>
    </location>
</feature>
<dbReference type="EMBL" id="SDMP01000015">
    <property type="protein sequence ID" value="RYR10737.1"/>
    <property type="molecule type" value="Genomic_DNA"/>
</dbReference>
<sequence>MMMMMKGQCMPRMKNNNKSQRPTTPISLLERFREAVLRLMMVSALSRRGANHHHNHRNPGPNNYDSHQSEAVADCIEFIKKKAANHDDEDNRHSNESSFNSCNTSSVASSLHARHCLHGFSGCPPALEIAAALGIELKFNSNCNGGSGNTSDSRKRSGSCRR</sequence>
<comment type="caution">
    <text evidence="2">The sequence shown here is derived from an EMBL/GenBank/DDBJ whole genome shotgun (WGS) entry which is preliminary data.</text>
</comment>
<reference evidence="2 3" key="1">
    <citation type="submission" date="2019-01" db="EMBL/GenBank/DDBJ databases">
        <title>Sequencing of cultivated peanut Arachis hypogaea provides insights into genome evolution and oil improvement.</title>
        <authorList>
            <person name="Chen X."/>
        </authorList>
    </citation>
    <scope>NUCLEOTIDE SEQUENCE [LARGE SCALE GENOMIC DNA]</scope>
    <source>
        <strain evidence="3">cv. Fuhuasheng</strain>
        <tissue evidence="2">Leaves</tissue>
    </source>
</reference>
<dbReference type="Proteomes" id="UP000289738">
    <property type="component" value="Chromosome B05"/>
</dbReference>